<evidence type="ECO:0000313" key="2">
    <source>
        <dbReference type="EMBL" id="ELY55027.1"/>
    </source>
</evidence>
<feature type="region of interest" description="Disordered" evidence="1">
    <location>
        <begin position="65"/>
        <end position="101"/>
    </location>
</feature>
<evidence type="ECO:0000256" key="1">
    <source>
        <dbReference type="SAM" id="MobiDB-lite"/>
    </source>
</evidence>
<name>L9X078_9EURY</name>
<protein>
    <submittedName>
        <fullName evidence="2">Uncharacterized protein</fullName>
    </submittedName>
</protein>
<evidence type="ECO:0000313" key="3">
    <source>
        <dbReference type="Proteomes" id="UP000011602"/>
    </source>
</evidence>
<proteinExistence type="predicted"/>
<dbReference type="AlphaFoldDB" id="L9X078"/>
<accession>L9X078</accession>
<feature type="region of interest" description="Disordered" evidence="1">
    <location>
        <begin position="142"/>
        <end position="250"/>
    </location>
</feature>
<keyword evidence="3" id="KW-1185">Reference proteome</keyword>
<feature type="region of interest" description="Disordered" evidence="1">
    <location>
        <begin position="19"/>
        <end position="42"/>
    </location>
</feature>
<comment type="caution">
    <text evidence="2">The sequence shown here is derived from an EMBL/GenBank/DDBJ whole genome shotgun (WGS) entry which is preliminary data.</text>
</comment>
<dbReference type="Proteomes" id="UP000011602">
    <property type="component" value="Unassembled WGS sequence"/>
</dbReference>
<dbReference type="eggNOG" id="arCOG13288">
    <property type="taxonomic scope" value="Archaea"/>
</dbReference>
<sequence>MFADVDPDPDAVLAEFGVESPADLVDGETAGAHDAIPDDRIDADDETATELFAGLEDAVDDTDAAVAGDTDDDADDATATASTNSEVTDEPTDAVPFSDSPDAFFETLEGVFVGSPTTTLSRDGDAIDSSAAELSAVEAATSLGSLETASADRNESTDGGDSSENGSERRRERERTAESELDAAPETGSDATGDATTTNVEPTNAAPTNPPSGGPDTSLTVPDSSAGLELVGEPTRTRISDDAFGAVTPH</sequence>
<dbReference type="STRING" id="1227499.C493_11787"/>
<feature type="compositionally biased region" description="Basic and acidic residues" evidence="1">
    <location>
        <begin position="166"/>
        <end position="178"/>
    </location>
</feature>
<reference evidence="2 3" key="1">
    <citation type="journal article" date="2014" name="PLoS Genet.">
        <title>Phylogenetically driven sequencing of extremely halophilic archaea reveals strategies for static and dynamic osmo-response.</title>
        <authorList>
            <person name="Becker E.A."/>
            <person name="Seitzer P.M."/>
            <person name="Tritt A."/>
            <person name="Larsen D."/>
            <person name="Krusor M."/>
            <person name="Yao A.I."/>
            <person name="Wu D."/>
            <person name="Madern D."/>
            <person name="Eisen J.A."/>
            <person name="Darling A.E."/>
            <person name="Facciotti M.T."/>
        </authorList>
    </citation>
    <scope>NUCLEOTIDE SEQUENCE [LARGE SCALE GENOMIC DNA]</scope>
    <source>
        <strain evidence="2 3">JCM 12255</strain>
    </source>
</reference>
<feature type="compositionally biased region" description="Acidic residues" evidence="1">
    <location>
        <begin position="65"/>
        <end position="76"/>
    </location>
</feature>
<organism evidence="2 3">
    <name type="scientific">Natronolimnohabitans innermongolicus JCM 12255</name>
    <dbReference type="NCBI Taxonomy" id="1227499"/>
    <lineage>
        <taxon>Archaea</taxon>
        <taxon>Methanobacteriati</taxon>
        <taxon>Methanobacteriota</taxon>
        <taxon>Stenosarchaea group</taxon>
        <taxon>Halobacteria</taxon>
        <taxon>Halobacteriales</taxon>
        <taxon>Natrialbaceae</taxon>
        <taxon>Natronolimnohabitans</taxon>
    </lineage>
</organism>
<dbReference type="EMBL" id="AOHZ01000052">
    <property type="protein sequence ID" value="ELY55027.1"/>
    <property type="molecule type" value="Genomic_DNA"/>
</dbReference>
<feature type="compositionally biased region" description="Low complexity" evidence="1">
    <location>
        <begin position="187"/>
        <end position="198"/>
    </location>
</feature>
<dbReference type="PATRIC" id="fig|1227499.3.peg.2409"/>
<gene>
    <name evidence="2" type="ORF">C493_11787</name>
</gene>